<dbReference type="InterPro" id="IPR028082">
    <property type="entry name" value="Peripla_BP_I"/>
</dbReference>
<organism evidence="6">
    <name type="scientific">Capitella teleta</name>
    <name type="common">Polychaete worm</name>
    <dbReference type="NCBI Taxonomy" id="283909"/>
    <lineage>
        <taxon>Eukaryota</taxon>
        <taxon>Metazoa</taxon>
        <taxon>Spiralia</taxon>
        <taxon>Lophotrochozoa</taxon>
        <taxon>Annelida</taxon>
        <taxon>Polychaeta</taxon>
        <taxon>Sedentaria</taxon>
        <taxon>Scolecida</taxon>
        <taxon>Capitellidae</taxon>
        <taxon>Capitella</taxon>
    </lineage>
</organism>
<evidence type="ECO:0000256" key="3">
    <source>
        <dbReference type="ARBA" id="ARBA00022989"/>
    </source>
</evidence>
<evidence type="ECO:0000313" key="8">
    <source>
        <dbReference type="Proteomes" id="UP000014760"/>
    </source>
</evidence>
<dbReference type="InterPro" id="IPR001828">
    <property type="entry name" value="ANF_lig-bd_rcpt"/>
</dbReference>
<feature type="domain" description="Receptor ligand binding region" evidence="5">
    <location>
        <begin position="50"/>
        <end position="152"/>
    </location>
</feature>
<gene>
    <name evidence="6" type="ORF">CAPTEDRAFT_218244</name>
</gene>
<evidence type="ECO:0000256" key="2">
    <source>
        <dbReference type="ARBA" id="ARBA00022692"/>
    </source>
</evidence>
<evidence type="ECO:0000256" key="1">
    <source>
        <dbReference type="ARBA" id="ARBA00004370"/>
    </source>
</evidence>
<dbReference type="STRING" id="283909.R7V510"/>
<dbReference type="Proteomes" id="UP000014760">
    <property type="component" value="Unassembled WGS sequence"/>
</dbReference>
<dbReference type="Gene3D" id="3.40.50.2300">
    <property type="match status" value="1"/>
</dbReference>
<dbReference type="GO" id="GO:0007165">
    <property type="term" value="P:signal transduction"/>
    <property type="evidence" value="ECO:0007669"/>
    <property type="project" value="TreeGrafter"/>
</dbReference>
<evidence type="ECO:0000313" key="6">
    <source>
        <dbReference type="EMBL" id="ELU13547.1"/>
    </source>
</evidence>
<evidence type="ECO:0000313" key="7">
    <source>
        <dbReference type="EnsemblMetazoa" id="CapteP218244"/>
    </source>
</evidence>
<sequence length="196" mass="22570">MPLTAVMQLHIFSLVYQGNGCEPIQGFDNIVNLKVKYEVDAVVGGLCSPVSFVQHYGWKSVGLITEDNFICEYGARGIDAKLKEGNITVAEWARVPTKLSDKMITEYLERLRRRARIFAICHDNKTVLQRIMEIADHLGMTTNDYLYIYYSLIPNKFMREPWKSTTDFPATKDEIALRRNAFRVFRSLSFALNVFE</sequence>
<dbReference type="EMBL" id="AMQN01005091">
    <property type="status" value="NOT_ANNOTATED_CDS"/>
    <property type="molecule type" value="Genomic_DNA"/>
</dbReference>
<dbReference type="GO" id="GO:0038023">
    <property type="term" value="F:signaling receptor activity"/>
    <property type="evidence" value="ECO:0007669"/>
    <property type="project" value="TreeGrafter"/>
</dbReference>
<dbReference type="EnsemblMetazoa" id="CapteT218244">
    <property type="protein sequence ID" value="CapteP218244"/>
    <property type="gene ID" value="CapteG218244"/>
</dbReference>
<evidence type="ECO:0000259" key="5">
    <source>
        <dbReference type="Pfam" id="PF01094"/>
    </source>
</evidence>
<keyword evidence="2" id="KW-0812">Transmembrane</keyword>
<dbReference type="GO" id="GO:0016020">
    <property type="term" value="C:membrane"/>
    <property type="evidence" value="ECO:0007669"/>
    <property type="project" value="UniProtKB-SubCell"/>
</dbReference>
<reference evidence="7" key="3">
    <citation type="submission" date="2015-06" db="UniProtKB">
        <authorList>
            <consortium name="EnsemblMetazoa"/>
        </authorList>
    </citation>
    <scope>IDENTIFICATION</scope>
</reference>
<keyword evidence="3" id="KW-1133">Transmembrane helix</keyword>
<proteinExistence type="predicted"/>
<name>R7V510_CAPTE</name>
<comment type="subcellular location">
    <subcellularLocation>
        <location evidence="1">Membrane</location>
    </subcellularLocation>
</comment>
<dbReference type="Pfam" id="PF01094">
    <property type="entry name" value="ANF_receptor"/>
    <property type="match status" value="1"/>
</dbReference>
<dbReference type="AlphaFoldDB" id="R7V510"/>
<protein>
    <recommendedName>
        <fullName evidence="5">Receptor ligand binding region domain-containing protein</fullName>
    </recommendedName>
</protein>
<keyword evidence="8" id="KW-1185">Reference proteome</keyword>
<dbReference type="EMBL" id="KB295123">
    <property type="protein sequence ID" value="ELU13547.1"/>
    <property type="molecule type" value="Genomic_DNA"/>
</dbReference>
<dbReference type="GO" id="GO:0017046">
    <property type="term" value="F:peptide hormone binding"/>
    <property type="evidence" value="ECO:0007669"/>
    <property type="project" value="TreeGrafter"/>
</dbReference>
<keyword evidence="4" id="KW-0472">Membrane</keyword>
<dbReference type="InterPro" id="IPR052612">
    <property type="entry name" value="ANP_Clearance_Receptor"/>
</dbReference>
<evidence type="ECO:0000256" key="4">
    <source>
        <dbReference type="ARBA" id="ARBA00023136"/>
    </source>
</evidence>
<reference evidence="6 8" key="2">
    <citation type="journal article" date="2013" name="Nature">
        <title>Insights into bilaterian evolution from three spiralian genomes.</title>
        <authorList>
            <person name="Simakov O."/>
            <person name="Marletaz F."/>
            <person name="Cho S.J."/>
            <person name="Edsinger-Gonzales E."/>
            <person name="Havlak P."/>
            <person name="Hellsten U."/>
            <person name="Kuo D.H."/>
            <person name="Larsson T."/>
            <person name="Lv J."/>
            <person name="Arendt D."/>
            <person name="Savage R."/>
            <person name="Osoegawa K."/>
            <person name="de Jong P."/>
            <person name="Grimwood J."/>
            <person name="Chapman J.A."/>
            <person name="Shapiro H."/>
            <person name="Aerts A."/>
            <person name="Otillar R.P."/>
            <person name="Terry A.Y."/>
            <person name="Boore J.L."/>
            <person name="Grigoriev I.V."/>
            <person name="Lindberg D.R."/>
            <person name="Seaver E.C."/>
            <person name="Weisblat D.A."/>
            <person name="Putnam N.H."/>
            <person name="Rokhsar D.S."/>
        </authorList>
    </citation>
    <scope>NUCLEOTIDE SEQUENCE</scope>
    <source>
        <strain evidence="6 8">I ESC-2004</strain>
    </source>
</reference>
<dbReference type="PANTHER" id="PTHR44755:SF8">
    <property type="entry name" value="RECEPTOR LIGAND BINDING REGION DOMAIN-CONTAINING PROTEIN"/>
    <property type="match status" value="1"/>
</dbReference>
<accession>R7V510</accession>
<dbReference type="PANTHER" id="PTHR44755">
    <property type="entry name" value="NATRIURETIC PEPTIDE RECEPTOR 3-RELATED"/>
    <property type="match status" value="1"/>
</dbReference>
<dbReference type="HOGENOM" id="CLU_1391438_0_0_1"/>
<reference evidence="8" key="1">
    <citation type="submission" date="2012-12" db="EMBL/GenBank/DDBJ databases">
        <authorList>
            <person name="Hellsten U."/>
            <person name="Grimwood J."/>
            <person name="Chapman J.A."/>
            <person name="Shapiro H."/>
            <person name="Aerts A."/>
            <person name="Otillar R.P."/>
            <person name="Terry A.Y."/>
            <person name="Boore J.L."/>
            <person name="Simakov O."/>
            <person name="Marletaz F."/>
            <person name="Cho S.-J."/>
            <person name="Edsinger-Gonzales E."/>
            <person name="Havlak P."/>
            <person name="Kuo D.-H."/>
            <person name="Larsson T."/>
            <person name="Lv J."/>
            <person name="Arendt D."/>
            <person name="Savage R."/>
            <person name="Osoegawa K."/>
            <person name="de Jong P."/>
            <person name="Lindberg D.R."/>
            <person name="Seaver E.C."/>
            <person name="Weisblat D.A."/>
            <person name="Putnam N.H."/>
            <person name="Grigoriev I.V."/>
            <person name="Rokhsar D.S."/>
        </authorList>
    </citation>
    <scope>NUCLEOTIDE SEQUENCE</scope>
    <source>
        <strain evidence="8">I ESC-2004</strain>
    </source>
</reference>
<dbReference type="SUPFAM" id="SSF53822">
    <property type="entry name" value="Periplasmic binding protein-like I"/>
    <property type="match status" value="1"/>
</dbReference>